<sequence>MPEHPQATLAALQRQITQARGAALMTLHRDAAYMALDLGDSALAMTHAVECLEAARALAEPRLEAKAHVTVALVMADAYDDQGADGHFARAEALARACGDARGWRWWRSTPLTMSWSAGPTQRRRPGCRRCWTPSTPRGCWWWTSRWAPSCNSRFTSTMSRGRRWRCGNPCQPP</sequence>
<dbReference type="RefSeq" id="WP_380059118.1">
    <property type="nucleotide sequence ID" value="NZ_JBHSWB010000003.1"/>
</dbReference>
<comment type="caution">
    <text evidence="1">The sequence shown here is derived from an EMBL/GenBank/DDBJ whole genome shotgun (WGS) entry which is preliminary data.</text>
</comment>
<dbReference type="EMBL" id="JBHSWB010000003">
    <property type="protein sequence ID" value="MFC6663304.1"/>
    <property type="molecule type" value="Genomic_DNA"/>
</dbReference>
<keyword evidence="2" id="KW-1185">Reference proteome</keyword>
<dbReference type="Proteomes" id="UP001596317">
    <property type="component" value="Unassembled WGS sequence"/>
</dbReference>
<evidence type="ECO:0008006" key="3">
    <source>
        <dbReference type="Google" id="ProtNLM"/>
    </source>
</evidence>
<reference evidence="2" key="1">
    <citation type="journal article" date="2019" name="Int. J. Syst. Evol. Microbiol.">
        <title>The Global Catalogue of Microorganisms (GCM) 10K type strain sequencing project: providing services to taxonomists for standard genome sequencing and annotation.</title>
        <authorList>
            <consortium name="The Broad Institute Genomics Platform"/>
            <consortium name="The Broad Institute Genome Sequencing Center for Infectious Disease"/>
            <person name="Wu L."/>
            <person name="Ma J."/>
        </authorList>
    </citation>
    <scope>NUCLEOTIDE SEQUENCE [LARGE SCALE GENOMIC DNA]</scope>
    <source>
        <strain evidence="2">CCUG 63830</strain>
    </source>
</reference>
<accession>A0ABW1ZU61</accession>
<organism evidence="1 2">
    <name type="scientific">Deinococcus multiflagellatus</name>
    <dbReference type="NCBI Taxonomy" id="1656887"/>
    <lineage>
        <taxon>Bacteria</taxon>
        <taxon>Thermotogati</taxon>
        <taxon>Deinococcota</taxon>
        <taxon>Deinococci</taxon>
        <taxon>Deinococcales</taxon>
        <taxon>Deinococcaceae</taxon>
        <taxon>Deinococcus</taxon>
    </lineage>
</organism>
<protein>
    <recommendedName>
        <fullName evidence="3">MalT-like TPR region domain-containing protein</fullName>
    </recommendedName>
</protein>
<name>A0ABW1ZU61_9DEIO</name>
<proteinExistence type="predicted"/>
<evidence type="ECO:0000313" key="2">
    <source>
        <dbReference type="Proteomes" id="UP001596317"/>
    </source>
</evidence>
<gene>
    <name evidence="1" type="ORF">ACFP90_25025</name>
</gene>
<evidence type="ECO:0000313" key="1">
    <source>
        <dbReference type="EMBL" id="MFC6663304.1"/>
    </source>
</evidence>